<dbReference type="InterPro" id="IPR011990">
    <property type="entry name" value="TPR-like_helical_dom_sf"/>
</dbReference>
<feature type="chain" id="PRO_5017534975" evidence="1">
    <location>
        <begin position="22"/>
        <end position="315"/>
    </location>
</feature>
<gene>
    <name evidence="2" type="ORF">DXT99_02265</name>
</gene>
<dbReference type="RefSeq" id="WP_115563904.1">
    <property type="nucleotide sequence ID" value="NZ_QRGR01000003.1"/>
</dbReference>
<keyword evidence="3" id="KW-1185">Reference proteome</keyword>
<organism evidence="2 3">
    <name type="scientific">Pontibacter diazotrophicus</name>
    <dbReference type="NCBI Taxonomy" id="1400979"/>
    <lineage>
        <taxon>Bacteria</taxon>
        <taxon>Pseudomonadati</taxon>
        <taxon>Bacteroidota</taxon>
        <taxon>Cytophagia</taxon>
        <taxon>Cytophagales</taxon>
        <taxon>Hymenobacteraceae</taxon>
        <taxon>Pontibacter</taxon>
    </lineage>
</organism>
<proteinExistence type="predicted"/>
<evidence type="ECO:0000256" key="1">
    <source>
        <dbReference type="SAM" id="SignalP"/>
    </source>
</evidence>
<dbReference type="Gene3D" id="1.25.40.10">
    <property type="entry name" value="Tetratricopeptide repeat domain"/>
    <property type="match status" value="1"/>
</dbReference>
<dbReference type="OrthoDB" id="788968at2"/>
<dbReference type="Proteomes" id="UP000256708">
    <property type="component" value="Unassembled WGS sequence"/>
</dbReference>
<keyword evidence="1" id="KW-0732">Signal</keyword>
<feature type="signal peptide" evidence="1">
    <location>
        <begin position="1"/>
        <end position="21"/>
    </location>
</feature>
<comment type="caution">
    <text evidence="2">The sequence shown here is derived from an EMBL/GenBank/DDBJ whole genome shotgun (WGS) entry which is preliminary data.</text>
</comment>
<dbReference type="Pfam" id="PF19867">
    <property type="entry name" value="DUF6340"/>
    <property type="match status" value="1"/>
</dbReference>
<dbReference type="AlphaFoldDB" id="A0A3D8LGP9"/>
<evidence type="ECO:0000313" key="3">
    <source>
        <dbReference type="Proteomes" id="UP000256708"/>
    </source>
</evidence>
<reference evidence="3" key="1">
    <citation type="submission" date="2018-08" db="EMBL/GenBank/DDBJ databases">
        <authorList>
            <person name="Liu Z.-W."/>
            <person name="Du Z.-J."/>
        </authorList>
    </citation>
    <scope>NUCLEOTIDE SEQUENCE [LARGE SCALE GENOMIC DNA]</scope>
    <source>
        <strain evidence="3">H4X</strain>
    </source>
</reference>
<accession>A0A3D8LGP9</accession>
<dbReference type="EMBL" id="QRGR01000003">
    <property type="protein sequence ID" value="RDV16629.1"/>
    <property type="molecule type" value="Genomic_DNA"/>
</dbReference>
<dbReference type="InterPro" id="IPR045921">
    <property type="entry name" value="DUF6340"/>
</dbReference>
<name>A0A3D8LGP9_9BACT</name>
<sequence>MKTINAIWWCLCIFMALTQISCTSELLIERTLPAEVPVNNNQWKVVVMNRYNPELLPYKREKKIAVVYADGAMYALTGVLDAIDEDETYVLVATDTAGYTSVGNGSDLKPAQVQEIYHRHPHHLLLTLDNFDAYLEQEVVRETDEEGGVMKTAYYTMFVKSNWTLYDSTGTVLDSVTLSRDELYDTRAVISGLLALGPATDYTGPVVNDLAYQTGLDYWQRLAPQPVSIIRPYYSNNAFAPAAYQMAAGNWAEAIALLKPITEIQKKKEAARAAYNLAVVYEAMGRIEEAKYWANIASDKNNKLALMLLPDLDRY</sequence>
<dbReference type="SUPFAM" id="SSF48452">
    <property type="entry name" value="TPR-like"/>
    <property type="match status" value="1"/>
</dbReference>
<protein>
    <submittedName>
        <fullName evidence="2">Tetratricopeptide repeat protein</fullName>
    </submittedName>
</protein>
<evidence type="ECO:0000313" key="2">
    <source>
        <dbReference type="EMBL" id="RDV16629.1"/>
    </source>
</evidence>